<dbReference type="InterPro" id="IPR003918">
    <property type="entry name" value="NADH_UbQ_OxRdtase"/>
</dbReference>
<feature type="transmembrane region" description="Helical" evidence="8">
    <location>
        <begin position="136"/>
        <end position="153"/>
    </location>
</feature>
<keyword evidence="5 8" id="KW-1133">Transmembrane helix</keyword>
<dbReference type="InterPro" id="IPR001750">
    <property type="entry name" value="ND/Mrp_TM"/>
</dbReference>
<evidence type="ECO:0000313" key="10">
    <source>
        <dbReference type="EMBL" id="MDT7043385.1"/>
    </source>
</evidence>
<feature type="transmembrane region" description="Helical" evidence="8">
    <location>
        <begin position="306"/>
        <end position="322"/>
    </location>
</feature>
<dbReference type="RefSeq" id="WP_313833952.1">
    <property type="nucleotide sequence ID" value="NZ_JAQOUE010000001.1"/>
</dbReference>
<name>A0ABU3KAA9_9BACT</name>
<dbReference type="InterPro" id="IPR050586">
    <property type="entry name" value="CPA3_Na-H_Antiporter_D"/>
</dbReference>
<dbReference type="PANTHER" id="PTHR42703">
    <property type="entry name" value="NADH DEHYDROGENASE"/>
    <property type="match status" value="1"/>
</dbReference>
<dbReference type="EMBL" id="JAQOUE010000001">
    <property type="protein sequence ID" value="MDT7043385.1"/>
    <property type="molecule type" value="Genomic_DNA"/>
</dbReference>
<proteinExistence type="inferred from homology"/>
<dbReference type="PANTHER" id="PTHR42703:SF1">
    <property type="entry name" value="NA(+)_H(+) ANTIPORTER SUBUNIT D1"/>
    <property type="match status" value="1"/>
</dbReference>
<evidence type="ECO:0000256" key="8">
    <source>
        <dbReference type="SAM" id="Phobius"/>
    </source>
</evidence>
<evidence type="ECO:0000256" key="1">
    <source>
        <dbReference type="ARBA" id="ARBA00004651"/>
    </source>
</evidence>
<dbReference type="Proteomes" id="UP001250932">
    <property type="component" value="Unassembled WGS sequence"/>
</dbReference>
<feature type="transmembrane region" description="Helical" evidence="8">
    <location>
        <begin position="6"/>
        <end position="25"/>
    </location>
</feature>
<keyword evidence="6 8" id="KW-0472">Membrane</keyword>
<accession>A0ABU3KAA9</accession>
<comment type="caution">
    <text evidence="10">The sequence shown here is derived from an EMBL/GenBank/DDBJ whole genome shotgun (WGS) entry which is preliminary data.</text>
</comment>
<feature type="transmembrane region" description="Helical" evidence="8">
    <location>
        <begin position="207"/>
        <end position="225"/>
    </location>
</feature>
<dbReference type="Pfam" id="PF00361">
    <property type="entry name" value="Proton_antipo_M"/>
    <property type="match status" value="1"/>
</dbReference>
<evidence type="ECO:0000256" key="4">
    <source>
        <dbReference type="ARBA" id="ARBA00022692"/>
    </source>
</evidence>
<feature type="transmembrane region" description="Helical" evidence="8">
    <location>
        <begin position="32"/>
        <end position="54"/>
    </location>
</feature>
<feature type="transmembrane region" description="Helical" evidence="8">
    <location>
        <begin position="412"/>
        <end position="430"/>
    </location>
</feature>
<organism evidence="10 11">
    <name type="scientific">Candidatus Nitronereus thalassa</name>
    <dbReference type="NCBI Taxonomy" id="3020898"/>
    <lineage>
        <taxon>Bacteria</taxon>
        <taxon>Pseudomonadati</taxon>
        <taxon>Nitrospirota</taxon>
        <taxon>Nitrospiria</taxon>
        <taxon>Nitrospirales</taxon>
        <taxon>Nitrospiraceae</taxon>
        <taxon>Candidatus Nitronereus</taxon>
    </lineage>
</organism>
<feature type="transmembrane region" description="Helical" evidence="8">
    <location>
        <begin position="273"/>
        <end position="299"/>
    </location>
</feature>
<evidence type="ECO:0000256" key="6">
    <source>
        <dbReference type="ARBA" id="ARBA00023136"/>
    </source>
</evidence>
<dbReference type="PRINTS" id="PR01437">
    <property type="entry name" value="NUOXDRDTASE4"/>
</dbReference>
<keyword evidence="11" id="KW-1185">Reference proteome</keyword>
<feature type="domain" description="NADH:quinone oxidoreductase/Mrp antiporter transmembrane" evidence="9">
    <location>
        <begin position="130"/>
        <end position="425"/>
    </location>
</feature>
<keyword evidence="4 7" id="KW-0812">Transmembrane</keyword>
<feature type="transmembrane region" description="Helical" evidence="8">
    <location>
        <begin position="165"/>
        <end position="187"/>
    </location>
</feature>
<evidence type="ECO:0000313" key="11">
    <source>
        <dbReference type="Proteomes" id="UP001250932"/>
    </source>
</evidence>
<feature type="transmembrane region" description="Helical" evidence="8">
    <location>
        <begin position="109"/>
        <end position="130"/>
    </location>
</feature>
<evidence type="ECO:0000256" key="5">
    <source>
        <dbReference type="ARBA" id="ARBA00022989"/>
    </source>
</evidence>
<comment type="subcellular location">
    <subcellularLocation>
        <location evidence="1">Cell membrane</location>
        <topology evidence="1">Multi-pass membrane protein</topology>
    </subcellularLocation>
    <subcellularLocation>
        <location evidence="7">Membrane</location>
        <topology evidence="7">Multi-pass membrane protein</topology>
    </subcellularLocation>
</comment>
<feature type="transmembrane region" description="Helical" evidence="8">
    <location>
        <begin position="246"/>
        <end position="267"/>
    </location>
</feature>
<feature type="transmembrane region" description="Helical" evidence="8">
    <location>
        <begin position="451"/>
        <end position="472"/>
    </location>
</feature>
<sequence>MIHQLPVLLFLLPLFAAISMPVVCLRHNERCVPIALSVSTVMVLLSILNLVMVLKYGEVRYAFSGWAPPLGIEWVADGLASLMLVALSFLGLVTLLFSRATVPTDLGHGVVYFYTLILLLISALTGIVFAGDLFNLFVFLEVAALASYGLVGVSGGRALVAAFRYLILGTLGASFYLLGVGYFYAATGTLNMADISEQLPYLLTSKAVVGGLLFMFIGLSIKMALVPLHGWLPDAYTYAPESVSPILASLMTKVALFGWIRIIFWVLGADAVVYHIPILLMINTLGILAAVIGAFLALTQNDVKRMFAYGGISHIGIILIGVSQGNRTGFAGGVFYLLNDAIMQAALFFLAGLAVVQYGVRGVDDLWKLRGQSGWITGGFIIAAMSMIGLPPTGGFFGKWYIILGSLEANNYLAVGAVLLSTVLTLAYFVKLFERLFREPPGASDLPWKTMPLPIQWSLGVVSVVMIALGVWSDPIVGFLLSKTLPMGL</sequence>
<gene>
    <name evidence="10" type="ORF">PPG34_13575</name>
</gene>
<feature type="transmembrane region" description="Helical" evidence="8">
    <location>
        <begin position="74"/>
        <end position="97"/>
    </location>
</feature>
<protein>
    <submittedName>
        <fullName evidence="10">Proton-conducting transporter membrane subunit</fullName>
    </submittedName>
</protein>
<comment type="similarity">
    <text evidence="2">Belongs to the CPA3 antiporters (TC 2.A.63) subunit D family.</text>
</comment>
<keyword evidence="3" id="KW-1003">Cell membrane</keyword>
<evidence type="ECO:0000256" key="3">
    <source>
        <dbReference type="ARBA" id="ARBA00022475"/>
    </source>
</evidence>
<evidence type="ECO:0000256" key="2">
    <source>
        <dbReference type="ARBA" id="ARBA00005346"/>
    </source>
</evidence>
<feature type="transmembrane region" description="Helical" evidence="8">
    <location>
        <begin position="342"/>
        <end position="360"/>
    </location>
</feature>
<feature type="transmembrane region" description="Helical" evidence="8">
    <location>
        <begin position="372"/>
        <end position="392"/>
    </location>
</feature>
<reference evidence="10 11" key="1">
    <citation type="journal article" date="2023" name="ISME J.">
        <title>Cultivation and genomic characterization of novel and ubiquitous marine nitrite-oxidizing bacteria from the Nitrospirales.</title>
        <authorList>
            <person name="Mueller A.J."/>
            <person name="Daebeler A."/>
            <person name="Herbold C.W."/>
            <person name="Kirkegaard R.H."/>
            <person name="Daims H."/>
        </authorList>
    </citation>
    <scope>NUCLEOTIDE SEQUENCE [LARGE SCALE GENOMIC DNA]</scope>
    <source>
        <strain evidence="10 11">EB</strain>
    </source>
</reference>
<evidence type="ECO:0000259" key="9">
    <source>
        <dbReference type="Pfam" id="PF00361"/>
    </source>
</evidence>
<evidence type="ECO:0000256" key="7">
    <source>
        <dbReference type="RuleBase" id="RU000320"/>
    </source>
</evidence>